<reference evidence="13" key="1">
    <citation type="submission" date="2016-06" db="EMBL/GenBank/DDBJ databases">
        <authorList>
            <person name="Varghese N."/>
            <person name="Submissions Spin"/>
        </authorList>
    </citation>
    <scope>NUCLEOTIDE SEQUENCE [LARGE SCALE GENOMIC DNA]</scope>
    <source>
        <strain evidence="13">DSM 44830</strain>
    </source>
</reference>
<feature type="transmembrane region" description="Helical" evidence="9">
    <location>
        <begin position="201"/>
        <end position="220"/>
    </location>
</feature>
<dbReference type="EMBL" id="FMCX01000005">
    <property type="protein sequence ID" value="SCF31489.1"/>
    <property type="molecule type" value="Genomic_DNA"/>
</dbReference>
<dbReference type="Gene3D" id="1.20.1640.10">
    <property type="entry name" value="Multidrug efflux transporter AcrB transmembrane domain"/>
    <property type="match status" value="1"/>
</dbReference>
<dbReference type="InterPro" id="IPR022646">
    <property type="entry name" value="SecD/SecF_CS"/>
</dbReference>
<feature type="transmembrane region" description="Helical" evidence="9">
    <location>
        <begin position="172"/>
        <end position="195"/>
    </location>
</feature>
<dbReference type="OrthoDB" id="9774769at2"/>
<dbReference type="AlphaFoldDB" id="A0A1C4ZEY1"/>
<keyword evidence="6 9" id="KW-1133">Transmembrane helix</keyword>
<comment type="similarity">
    <text evidence="9">Belongs to the SecD/SecF family. SecF subfamily.</text>
</comment>
<evidence type="ECO:0000256" key="3">
    <source>
        <dbReference type="ARBA" id="ARBA00022475"/>
    </source>
</evidence>
<dbReference type="GO" id="GO:0005886">
    <property type="term" value="C:plasma membrane"/>
    <property type="evidence" value="ECO:0007669"/>
    <property type="project" value="UniProtKB-SubCell"/>
</dbReference>
<keyword evidence="3 9" id="KW-1003">Cell membrane</keyword>
<feature type="compositionally biased region" description="Low complexity" evidence="10">
    <location>
        <begin position="366"/>
        <end position="376"/>
    </location>
</feature>
<keyword evidence="5 9" id="KW-0653">Protein transport</keyword>
<feature type="compositionally biased region" description="Gly residues" evidence="10">
    <location>
        <begin position="377"/>
        <end position="390"/>
    </location>
</feature>
<dbReference type="InterPro" id="IPR022645">
    <property type="entry name" value="SecD/SecF_bac"/>
</dbReference>
<dbReference type="RefSeq" id="WP_091610026.1">
    <property type="nucleotide sequence ID" value="NZ_FMCX01000005.1"/>
</dbReference>
<keyword evidence="13" id="KW-1185">Reference proteome</keyword>
<name>A0A1C4ZEY1_9ACTN</name>
<keyword evidence="7 9" id="KW-0811">Translocation</keyword>
<sequence length="396" mass="41329">MAKSGLASRLYRGEAGLNIVGRRKLWFTVAAALALVAVLSFALRGFQLGIEFAGGTSLQVPASVGTLDDAERQVDQVLAAKAGGAEVATAQKVGGSGGDLYEMRTSELTPVQTNEVKTEIANRFGLKFDQVGANQVSASFGGQVTERALLGLLIFLAVVALYLVVRFEWRMAVAALASLFMNLILTAGIYSLVGFDVTPSTVIGFLTILGFALYDVVVVFDKVQENTRGITANNNQTYGEAANLALNQSLMRSLNTSVVALLPVGGLLFIGAFLLGAGTLKDLGLVLFVGMAVAFLTSILLATPLLVFLKNKEPRIQAHNKRVEARRGAIARGELTPRGTPRPAADGDEAIDPEAAALAGSAPKVGARPAGRRPTGARGGRPAGGGGNRPGGAKRR</sequence>
<comment type="subcellular location">
    <subcellularLocation>
        <location evidence="1 9">Cell membrane</location>
        <topology evidence="1 9">Multi-pass membrane protein</topology>
    </subcellularLocation>
</comment>
<organism evidence="12 13">
    <name type="scientific">Micromonospora mirobrigensis</name>
    <dbReference type="NCBI Taxonomy" id="262898"/>
    <lineage>
        <taxon>Bacteria</taxon>
        <taxon>Bacillati</taxon>
        <taxon>Actinomycetota</taxon>
        <taxon>Actinomycetes</taxon>
        <taxon>Micromonosporales</taxon>
        <taxon>Micromonosporaceae</taxon>
        <taxon>Micromonospora</taxon>
    </lineage>
</organism>
<dbReference type="GO" id="GO:0043952">
    <property type="term" value="P:protein transport by the Sec complex"/>
    <property type="evidence" value="ECO:0007669"/>
    <property type="project" value="UniProtKB-UniRule"/>
</dbReference>
<evidence type="ECO:0000256" key="2">
    <source>
        <dbReference type="ARBA" id="ARBA00022448"/>
    </source>
</evidence>
<evidence type="ECO:0000256" key="5">
    <source>
        <dbReference type="ARBA" id="ARBA00022927"/>
    </source>
</evidence>
<dbReference type="InterPro" id="IPR022813">
    <property type="entry name" value="SecD/SecF_arch_bac"/>
</dbReference>
<evidence type="ECO:0000256" key="1">
    <source>
        <dbReference type="ARBA" id="ARBA00004651"/>
    </source>
</evidence>
<accession>A0A1C4ZEY1</accession>
<evidence type="ECO:0000256" key="9">
    <source>
        <dbReference type="HAMAP-Rule" id="MF_01464"/>
    </source>
</evidence>
<dbReference type="GO" id="GO:0015450">
    <property type="term" value="F:protein-transporting ATPase activity"/>
    <property type="evidence" value="ECO:0007669"/>
    <property type="project" value="InterPro"/>
</dbReference>
<dbReference type="PANTHER" id="PTHR30081:SF8">
    <property type="entry name" value="PROTEIN TRANSLOCASE SUBUNIT SECF"/>
    <property type="match status" value="1"/>
</dbReference>
<evidence type="ECO:0000256" key="4">
    <source>
        <dbReference type="ARBA" id="ARBA00022692"/>
    </source>
</evidence>
<evidence type="ECO:0000259" key="11">
    <source>
        <dbReference type="Pfam" id="PF02355"/>
    </source>
</evidence>
<feature type="transmembrane region" description="Helical" evidence="9">
    <location>
        <begin position="148"/>
        <end position="165"/>
    </location>
</feature>
<dbReference type="NCBIfam" id="TIGR00966">
    <property type="entry name" value="transloc_SecF"/>
    <property type="match status" value="1"/>
</dbReference>
<dbReference type="Pfam" id="PF07549">
    <property type="entry name" value="Sec_GG"/>
    <property type="match status" value="1"/>
</dbReference>
<dbReference type="PRINTS" id="PR01755">
    <property type="entry name" value="SECFTRNLCASE"/>
</dbReference>
<evidence type="ECO:0000313" key="13">
    <source>
        <dbReference type="Proteomes" id="UP000199504"/>
    </source>
</evidence>
<keyword evidence="8 9" id="KW-0472">Membrane</keyword>
<dbReference type="Pfam" id="PF02355">
    <property type="entry name" value="SecD_SecF_C"/>
    <property type="match status" value="1"/>
</dbReference>
<keyword evidence="4 9" id="KW-0812">Transmembrane</keyword>
<evidence type="ECO:0000256" key="10">
    <source>
        <dbReference type="SAM" id="MobiDB-lite"/>
    </source>
</evidence>
<proteinExistence type="inferred from homology"/>
<dbReference type="GO" id="GO:0065002">
    <property type="term" value="P:intracellular protein transmembrane transport"/>
    <property type="evidence" value="ECO:0007669"/>
    <property type="project" value="UniProtKB-UniRule"/>
</dbReference>
<dbReference type="HAMAP" id="MF_01464_B">
    <property type="entry name" value="SecF_B"/>
    <property type="match status" value="1"/>
</dbReference>
<evidence type="ECO:0000256" key="6">
    <source>
        <dbReference type="ARBA" id="ARBA00022989"/>
    </source>
</evidence>
<dbReference type="InterPro" id="IPR048634">
    <property type="entry name" value="SecD_SecF_C"/>
</dbReference>
<dbReference type="InterPro" id="IPR005665">
    <property type="entry name" value="SecF_bac"/>
</dbReference>
<feature type="region of interest" description="Disordered" evidence="10">
    <location>
        <begin position="320"/>
        <end position="396"/>
    </location>
</feature>
<dbReference type="STRING" id="262898.GA0070564_105380"/>
<feature type="transmembrane region" description="Helical" evidence="9">
    <location>
        <begin position="258"/>
        <end position="277"/>
    </location>
</feature>
<comment type="subunit">
    <text evidence="9">Forms a complex with SecD. Part of the essential Sec protein translocation apparatus which comprises SecA, SecYEG and auxiliary proteins SecDF. Other proteins may also be involved.</text>
</comment>
<dbReference type="GO" id="GO:0006605">
    <property type="term" value="P:protein targeting"/>
    <property type="evidence" value="ECO:0007669"/>
    <property type="project" value="UniProtKB-UniRule"/>
</dbReference>
<feature type="domain" description="Protein export membrane protein SecD/SecF C-terminal" evidence="11">
    <location>
        <begin position="126"/>
        <end position="311"/>
    </location>
</feature>
<evidence type="ECO:0000256" key="7">
    <source>
        <dbReference type="ARBA" id="ARBA00023010"/>
    </source>
</evidence>
<protein>
    <recommendedName>
        <fullName evidence="9">Protein-export membrane protein SecF</fullName>
    </recommendedName>
</protein>
<feature type="transmembrane region" description="Helical" evidence="9">
    <location>
        <begin position="283"/>
        <end position="309"/>
    </location>
</feature>
<feature type="transmembrane region" description="Helical" evidence="9">
    <location>
        <begin position="25"/>
        <end position="43"/>
    </location>
</feature>
<comment type="function">
    <text evidence="9">Part of the Sec protein translocase complex. Interacts with the SecYEG preprotein conducting channel. SecDF uses the proton motive force (PMF) to complete protein translocation after the ATP-dependent function of SecA.</text>
</comment>
<dbReference type="PANTHER" id="PTHR30081">
    <property type="entry name" value="PROTEIN-EXPORT MEMBRANE PROTEIN SEC"/>
    <property type="match status" value="1"/>
</dbReference>
<evidence type="ECO:0000313" key="12">
    <source>
        <dbReference type="EMBL" id="SCF31489.1"/>
    </source>
</evidence>
<keyword evidence="2 9" id="KW-0813">Transport</keyword>
<dbReference type="Proteomes" id="UP000199504">
    <property type="component" value="Unassembled WGS sequence"/>
</dbReference>
<gene>
    <name evidence="9" type="primary">secF</name>
    <name evidence="12" type="ORF">GA0070564_105380</name>
</gene>
<evidence type="ECO:0000256" key="8">
    <source>
        <dbReference type="ARBA" id="ARBA00023136"/>
    </source>
</evidence>
<dbReference type="SUPFAM" id="SSF82866">
    <property type="entry name" value="Multidrug efflux transporter AcrB transmembrane domain"/>
    <property type="match status" value="1"/>
</dbReference>